<dbReference type="OrthoDB" id="34294at2"/>
<evidence type="ECO:0000313" key="5">
    <source>
        <dbReference type="EMBL" id="TDQ40706.1"/>
    </source>
</evidence>
<dbReference type="AlphaFoldDB" id="A0A4R6U4R7"/>
<evidence type="ECO:0000259" key="4">
    <source>
        <dbReference type="PROSITE" id="PS50956"/>
    </source>
</evidence>
<keyword evidence="2 5" id="KW-0238">DNA-binding</keyword>
<dbReference type="InterPro" id="IPR000485">
    <property type="entry name" value="AsnC-type_HTH_dom"/>
</dbReference>
<dbReference type="InterPro" id="IPR019887">
    <property type="entry name" value="Tscrpt_reg_AsnC/Lrp_C"/>
</dbReference>
<dbReference type="Proteomes" id="UP000295632">
    <property type="component" value="Unassembled WGS sequence"/>
</dbReference>
<organism evidence="5 6">
    <name type="scientific">Aureibacillus halotolerans</name>
    <dbReference type="NCBI Taxonomy" id="1508390"/>
    <lineage>
        <taxon>Bacteria</taxon>
        <taxon>Bacillati</taxon>
        <taxon>Bacillota</taxon>
        <taxon>Bacilli</taxon>
        <taxon>Bacillales</taxon>
        <taxon>Bacillaceae</taxon>
        <taxon>Aureibacillus</taxon>
    </lineage>
</organism>
<dbReference type="Gene3D" id="1.10.10.10">
    <property type="entry name" value="Winged helix-like DNA-binding domain superfamily/Winged helix DNA-binding domain"/>
    <property type="match status" value="1"/>
</dbReference>
<dbReference type="CDD" id="cd00090">
    <property type="entry name" value="HTH_ARSR"/>
    <property type="match status" value="1"/>
</dbReference>
<gene>
    <name evidence="5" type="ORF">EV213_10552</name>
</gene>
<evidence type="ECO:0000256" key="1">
    <source>
        <dbReference type="ARBA" id="ARBA00023015"/>
    </source>
</evidence>
<sequence length="146" mass="16245">MDSTDAKILKLLQTNARRTIADIGKLINMTQPAVKERVRKLEEKGVISSYGASLSPSKLGKETTAFVLFQTNSCEKFIDFCESHPDVIDLHRISGQHNYLVKVVTESTRSLDEFTDACGQFGFSTSLIVLSTPFEHKPLLPNNVEV</sequence>
<dbReference type="InterPro" id="IPR036388">
    <property type="entry name" value="WH-like_DNA-bd_sf"/>
</dbReference>
<feature type="domain" description="HTH asnC-type" evidence="4">
    <location>
        <begin position="1"/>
        <end position="62"/>
    </location>
</feature>
<protein>
    <submittedName>
        <fullName evidence="5">DNA-binding Lrp family transcriptional regulator</fullName>
    </submittedName>
</protein>
<proteinExistence type="predicted"/>
<accession>A0A4R6U4R7</accession>
<dbReference type="PANTHER" id="PTHR30154">
    <property type="entry name" value="LEUCINE-RESPONSIVE REGULATORY PROTEIN"/>
    <property type="match status" value="1"/>
</dbReference>
<dbReference type="Pfam" id="PF13404">
    <property type="entry name" value="HTH_AsnC-type"/>
    <property type="match status" value="1"/>
</dbReference>
<dbReference type="InterPro" id="IPR036390">
    <property type="entry name" value="WH_DNA-bd_sf"/>
</dbReference>
<dbReference type="SUPFAM" id="SSF46785">
    <property type="entry name" value="Winged helix' DNA-binding domain"/>
    <property type="match status" value="1"/>
</dbReference>
<dbReference type="PROSITE" id="PS00519">
    <property type="entry name" value="HTH_ASNC_1"/>
    <property type="match status" value="1"/>
</dbReference>
<dbReference type="PANTHER" id="PTHR30154:SF20">
    <property type="entry name" value="LEUCINE-RESPONSIVE REGULATORY PROTEIN"/>
    <property type="match status" value="1"/>
</dbReference>
<dbReference type="SUPFAM" id="SSF54909">
    <property type="entry name" value="Dimeric alpha+beta barrel"/>
    <property type="match status" value="1"/>
</dbReference>
<keyword evidence="1" id="KW-0805">Transcription regulation</keyword>
<dbReference type="RefSeq" id="WP_133579910.1">
    <property type="nucleotide sequence ID" value="NZ_SNYJ01000005.1"/>
</dbReference>
<dbReference type="GO" id="GO:0043200">
    <property type="term" value="P:response to amino acid"/>
    <property type="evidence" value="ECO:0007669"/>
    <property type="project" value="TreeGrafter"/>
</dbReference>
<evidence type="ECO:0000256" key="2">
    <source>
        <dbReference type="ARBA" id="ARBA00023125"/>
    </source>
</evidence>
<dbReference type="SMART" id="SM00344">
    <property type="entry name" value="HTH_ASNC"/>
    <property type="match status" value="1"/>
</dbReference>
<dbReference type="InterPro" id="IPR011008">
    <property type="entry name" value="Dimeric_a/b-barrel"/>
</dbReference>
<dbReference type="EMBL" id="SNYJ01000005">
    <property type="protein sequence ID" value="TDQ40706.1"/>
    <property type="molecule type" value="Genomic_DNA"/>
</dbReference>
<dbReference type="Pfam" id="PF01037">
    <property type="entry name" value="AsnC_trans_reg"/>
    <property type="match status" value="1"/>
</dbReference>
<dbReference type="InterPro" id="IPR019885">
    <property type="entry name" value="Tscrpt_reg_HTH_AsnC-type_CS"/>
</dbReference>
<comment type="caution">
    <text evidence="5">The sequence shown here is derived from an EMBL/GenBank/DDBJ whole genome shotgun (WGS) entry which is preliminary data.</text>
</comment>
<dbReference type="Gene3D" id="3.30.70.920">
    <property type="match status" value="1"/>
</dbReference>
<name>A0A4R6U4R7_9BACI</name>
<keyword evidence="6" id="KW-1185">Reference proteome</keyword>
<dbReference type="PRINTS" id="PR00033">
    <property type="entry name" value="HTHASNC"/>
</dbReference>
<evidence type="ECO:0000256" key="3">
    <source>
        <dbReference type="ARBA" id="ARBA00023163"/>
    </source>
</evidence>
<dbReference type="InterPro" id="IPR011991">
    <property type="entry name" value="ArsR-like_HTH"/>
</dbReference>
<dbReference type="GO" id="GO:0005829">
    <property type="term" value="C:cytosol"/>
    <property type="evidence" value="ECO:0007669"/>
    <property type="project" value="TreeGrafter"/>
</dbReference>
<reference evidence="5 6" key="1">
    <citation type="submission" date="2019-03" db="EMBL/GenBank/DDBJ databases">
        <title>Genomic Encyclopedia of Type Strains, Phase IV (KMG-IV): sequencing the most valuable type-strain genomes for metagenomic binning, comparative biology and taxonomic classification.</title>
        <authorList>
            <person name="Goeker M."/>
        </authorList>
    </citation>
    <scope>NUCLEOTIDE SEQUENCE [LARGE SCALE GENOMIC DNA]</scope>
    <source>
        <strain evidence="5 6">DSM 28697</strain>
    </source>
</reference>
<dbReference type="InterPro" id="IPR019888">
    <property type="entry name" value="Tscrpt_reg_AsnC-like"/>
</dbReference>
<dbReference type="PROSITE" id="PS50956">
    <property type="entry name" value="HTH_ASNC_2"/>
    <property type="match status" value="1"/>
</dbReference>
<keyword evidence="3" id="KW-0804">Transcription</keyword>
<evidence type="ECO:0000313" key="6">
    <source>
        <dbReference type="Proteomes" id="UP000295632"/>
    </source>
</evidence>
<dbReference type="GO" id="GO:0043565">
    <property type="term" value="F:sequence-specific DNA binding"/>
    <property type="evidence" value="ECO:0007669"/>
    <property type="project" value="InterPro"/>
</dbReference>